<keyword evidence="2" id="KW-0175">Coiled coil</keyword>
<dbReference type="Pfam" id="PF01740">
    <property type="entry name" value="STAS"/>
    <property type="match status" value="1"/>
</dbReference>
<dbReference type="Gene3D" id="3.30.750.24">
    <property type="entry name" value="STAS domain"/>
    <property type="match status" value="1"/>
</dbReference>
<keyword evidence="1" id="KW-0597">Phosphoprotein</keyword>
<feature type="domain" description="STAS" evidence="3">
    <location>
        <begin position="267"/>
        <end position="378"/>
    </location>
</feature>
<dbReference type="CDD" id="cd07041">
    <property type="entry name" value="STAS_RsbR_RsbS_like"/>
    <property type="match status" value="1"/>
</dbReference>
<dbReference type="SUPFAM" id="SSF52091">
    <property type="entry name" value="SpoIIaa-like"/>
    <property type="match status" value="1"/>
</dbReference>
<dbReference type="Gene3D" id="3.30.450.20">
    <property type="entry name" value="PAS domain"/>
    <property type="match status" value="1"/>
</dbReference>
<evidence type="ECO:0000256" key="2">
    <source>
        <dbReference type="SAM" id="Coils"/>
    </source>
</evidence>
<feature type="coiled-coil region" evidence="2">
    <location>
        <begin position="239"/>
        <end position="266"/>
    </location>
</feature>
<dbReference type="PANTHER" id="PTHR33745">
    <property type="entry name" value="RSBT ANTAGONIST PROTEIN RSBS-RELATED"/>
    <property type="match status" value="1"/>
</dbReference>
<accession>A0ABT5BLL7</accession>
<dbReference type="InterPro" id="IPR002645">
    <property type="entry name" value="STAS_dom"/>
</dbReference>
<dbReference type="Proteomes" id="UP001217838">
    <property type="component" value="Unassembled WGS sequence"/>
</dbReference>
<evidence type="ECO:0000313" key="4">
    <source>
        <dbReference type="EMBL" id="MDC0675041.1"/>
    </source>
</evidence>
<gene>
    <name evidence="4" type="ORF">POL58_45280</name>
</gene>
<proteinExistence type="predicted"/>
<comment type="caution">
    <text evidence="4">The sequence shown here is derived from an EMBL/GenBank/DDBJ whole genome shotgun (WGS) entry which is preliminary data.</text>
</comment>
<sequence>MADHPVYVPEDLIVFDVLSTPVWIVDLDRGHQWWANLACVPMWGALDRERLLTDSAAGPRPSDTSRARLDALRRRFERGERAVDRWTLYPDHARPFVAECRQQGILIADRRGDPGRLAMMVEARVLGEGEADLYDRRGIEALRYLGELVSLYTEAGETLMRNPAAVRVLGDSGPGDAFAASFADPAEARDVRRRLDAGALRLDVAVRTGDGERWYDTAIRRSLDPITGAPALLVTQTDITERRAHLAELERNRQQLAAQADELRRLAAPVIRVGARVLALPLIGALDRERVDIALAAVLAHTGRDRIDRVVLDLTGAAAADADVAAGVLRIVRVLRLQGVTAALSGVRPDLARAIVGAGLDLSEVTCYQTVDHALAGAR</sequence>
<protein>
    <submittedName>
        <fullName evidence="4">STAS domain-containing protein</fullName>
    </submittedName>
</protein>
<organism evidence="4 5">
    <name type="scientific">Nannocystis radixulma</name>
    <dbReference type="NCBI Taxonomy" id="2995305"/>
    <lineage>
        <taxon>Bacteria</taxon>
        <taxon>Pseudomonadati</taxon>
        <taxon>Myxococcota</taxon>
        <taxon>Polyangia</taxon>
        <taxon>Nannocystales</taxon>
        <taxon>Nannocystaceae</taxon>
        <taxon>Nannocystis</taxon>
    </lineage>
</organism>
<dbReference type="InterPro" id="IPR036513">
    <property type="entry name" value="STAS_dom_sf"/>
</dbReference>
<dbReference type="PANTHER" id="PTHR33745:SF3">
    <property type="entry name" value="RSBT CO-ANTAGONIST PROTEIN RSBRC"/>
    <property type="match status" value="1"/>
</dbReference>
<name>A0ABT5BLL7_9BACT</name>
<keyword evidence="5" id="KW-1185">Reference proteome</keyword>
<dbReference type="PROSITE" id="PS50801">
    <property type="entry name" value="STAS"/>
    <property type="match status" value="1"/>
</dbReference>
<reference evidence="4 5" key="1">
    <citation type="submission" date="2022-11" db="EMBL/GenBank/DDBJ databases">
        <title>Minimal conservation of predation-associated metabolite biosynthetic gene clusters underscores biosynthetic potential of Myxococcota including descriptions for ten novel species: Archangium lansinium sp. nov., Myxococcus landrumus sp. nov., Nannocystis bai.</title>
        <authorList>
            <person name="Ahearne A."/>
            <person name="Stevens C."/>
            <person name="Dowd S."/>
        </authorList>
    </citation>
    <scope>NUCLEOTIDE SEQUENCE [LARGE SCALE GENOMIC DNA]</scope>
    <source>
        <strain evidence="4 5">NCELM</strain>
    </source>
</reference>
<evidence type="ECO:0000313" key="5">
    <source>
        <dbReference type="Proteomes" id="UP001217838"/>
    </source>
</evidence>
<evidence type="ECO:0000256" key="1">
    <source>
        <dbReference type="ARBA" id="ARBA00022553"/>
    </source>
</evidence>
<evidence type="ECO:0000259" key="3">
    <source>
        <dbReference type="PROSITE" id="PS50801"/>
    </source>
</evidence>
<dbReference type="RefSeq" id="WP_272009734.1">
    <property type="nucleotide sequence ID" value="NZ_JAQNDN010000027.1"/>
</dbReference>
<dbReference type="EMBL" id="JAQNDN010000027">
    <property type="protein sequence ID" value="MDC0675041.1"/>
    <property type="molecule type" value="Genomic_DNA"/>
</dbReference>
<dbReference type="InterPro" id="IPR051932">
    <property type="entry name" value="Bact_StressResp_Reg"/>
</dbReference>